<feature type="chain" id="PRO_5044250877" description="Major facilitator superfamily (MFS) profile domain-containing protein" evidence="7">
    <location>
        <begin position="39"/>
        <end position="486"/>
    </location>
</feature>
<evidence type="ECO:0000313" key="10">
    <source>
        <dbReference type="Proteomes" id="UP001515480"/>
    </source>
</evidence>
<keyword evidence="10" id="KW-1185">Reference proteome</keyword>
<dbReference type="GO" id="GO:0022857">
    <property type="term" value="F:transmembrane transporter activity"/>
    <property type="evidence" value="ECO:0007669"/>
    <property type="project" value="InterPro"/>
</dbReference>
<dbReference type="PANTHER" id="PTHR23506">
    <property type="entry name" value="GH10249P"/>
    <property type="match status" value="1"/>
</dbReference>
<feature type="transmembrane region" description="Helical" evidence="6">
    <location>
        <begin position="84"/>
        <end position="102"/>
    </location>
</feature>
<keyword evidence="4 6" id="KW-1133">Transmembrane helix</keyword>
<feature type="transmembrane region" description="Helical" evidence="6">
    <location>
        <begin position="363"/>
        <end position="385"/>
    </location>
</feature>
<feature type="transmembrane region" description="Helical" evidence="6">
    <location>
        <begin position="246"/>
        <end position="269"/>
    </location>
</feature>
<keyword evidence="3 6" id="KW-0812">Transmembrane</keyword>
<name>A0AB34IZN1_PRYPA</name>
<keyword evidence="7" id="KW-0732">Signal</keyword>
<dbReference type="InterPro" id="IPR011701">
    <property type="entry name" value="MFS"/>
</dbReference>
<dbReference type="InterPro" id="IPR036259">
    <property type="entry name" value="MFS_trans_sf"/>
</dbReference>
<gene>
    <name evidence="9" type="ORF">AB1Y20_004637</name>
</gene>
<comment type="caution">
    <text evidence="9">The sequence shown here is derived from an EMBL/GenBank/DDBJ whole genome shotgun (WGS) entry which is preliminary data.</text>
</comment>
<evidence type="ECO:0000256" key="6">
    <source>
        <dbReference type="SAM" id="Phobius"/>
    </source>
</evidence>
<dbReference type="GO" id="GO:0016020">
    <property type="term" value="C:membrane"/>
    <property type="evidence" value="ECO:0007669"/>
    <property type="project" value="UniProtKB-SubCell"/>
</dbReference>
<keyword evidence="5 6" id="KW-0472">Membrane</keyword>
<feature type="transmembrane region" description="Helical" evidence="6">
    <location>
        <begin position="391"/>
        <end position="413"/>
    </location>
</feature>
<dbReference type="InterPro" id="IPR020846">
    <property type="entry name" value="MFS_dom"/>
</dbReference>
<sequence length="486" mass="50224">MTKPERPWRPRRRLPPRAPLAASLLAALCLLHPAPAGALQPCPRLAAPPLPLLAAAARPPRLCAARLPPAPPPRPPSLAERNAFRVLAATLLITLDITFYTFPLPFLADFLSHSLGCPPAKVATLVATFTYSALAAGAAIVVMEGRRRSPRRAAQQCVALAAAAALMGSVAAAQAAVPRYAVLLVARLVQGAVSQFAWATALAAAASLAPLADVKATAWVMAGNSLGELLGPQFGSKLYAWGGVRLPFAVASAMAFLLAGAFGSSAVALRDAPETDASTSQAATRPKAKSPLRDARTVQLCVGLALSCGVVRSVLDSLLPLYLHSQHGFSIHHISNVMLCAALCFIVGSTSSGFVFARWPHLVNGILVVAAFATSILTGTVFLPATGIGVSAIYCGYCMLSAFVSIAVTSALEERGKALGNTDDVMALQVFFWTLGFGVGGVLAVLASGGAGSAARQRIVMAAAGGLNALYATSLVAAASRRRKRR</sequence>
<dbReference type="AlphaFoldDB" id="A0AB34IZN1"/>
<feature type="transmembrane region" description="Helical" evidence="6">
    <location>
        <begin position="459"/>
        <end position="479"/>
    </location>
</feature>
<evidence type="ECO:0000259" key="8">
    <source>
        <dbReference type="PROSITE" id="PS50850"/>
    </source>
</evidence>
<dbReference type="SUPFAM" id="SSF103473">
    <property type="entry name" value="MFS general substrate transporter"/>
    <property type="match status" value="1"/>
</dbReference>
<proteinExistence type="predicted"/>
<feature type="transmembrane region" description="Helical" evidence="6">
    <location>
        <begin position="335"/>
        <end position="356"/>
    </location>
</feature>
<feature type="transmembrane region" description="Helical" evidence="6">
    <location>
        <begin position="157"/>
        <end position="177"/>
    </location>
</feature>
<dbReference type="Pfam" id="PF07690">
    <property type="entry name" value="MFS_1"/>
    <property type="match status" value="1"/>
</dbReference>
<accession>A0AB34IZN1</accession>
<feature type="domain" description="Major facilitator superfamily (MFS) profile" evidence="8">
    <location>
        <begin position="82"/>
        <end position="486"/>
    </location>
</feature>
<dbReference type="PROSITE" id="PS50850">
    <property type="entry name" value="MFS"/>
    <property type="match status" value="1"/>
</dbReference>
<evidence type="ECO:0000256" key="1">
    <source>
        <dbReference type="ARBA" id="ARBA00004141"/>
    </source>
</evidence>
<comment type="subcellular location">
    <subcellularLocation>
        <location evidence="1">Membrane</location>
        <topology evidence="1">Multi-pass membrane protein</topology>
    </subcellularLocation>
</comment>
<dbReference type="EMBL" id="JBGBPQ010000016">
    <property type="protein sequence ID" value="KAL1508538.1"/>
    <property type="molecule type" value="Genomic_DNA"/>
</dbReference>
<dbReference type="InterPro" id="IPR050930">
    <property type="entry name" value="MFS_Vesicular_Transporter"/>
</dbReference>
<evidence type="ECO:0000256" key="2">
    <source>
        <dbReference type="ARBA" id="ARBA00022448"/>
    </source>
</evidence>
<organism evidence="9 10">
    <name type="scientific">Prymnesium parvum</name>
    <name type="common">Toxic golden alga</name>
    <dbReference type="NCBI Taxonomy" id="97485"/>
    <lineage>
        <taxon>Eukaryota</taxon>
        <taxon>Haptista</taxon>
        <taxon>Haptophyta</taxon>
        <taxon>Prymnesiophyceae</taxon>
        <taxon>Prymnesiales</taxon>
        <taxon>Prymnesiaceae</taxon>
        <taxon>Prymnesium</taxon>
    </lineage>
</organism>
<dbReference type="PANTHER" id="PTHR23506:SF23">
    <property type="entry name" value="GH10249P"/>
    <property type="match status" value="1"/>
</dbReference>
<feature type="transmembrane region" description="Helical" evidence="6">
    <location>
        <begin position="122"/>
        <end position="145"/>
    </location>
</feature>
<evidence type="ECO:0000256" key="7">
    <source>
        <dbReference type="SAM" id="SignalP"/>
    </source>
</evidence>
<dbReference type="Proteomes" id="UP001515480">
    <property type="component" value="Unassembled WGS sequence"/>
</dbReference>
<feature type="signal peptide" evidence="7">
    <location>
        <begin position="1"/>
        <end position="38"/>
    </location>
</feature>
<dbReference type="Gene3D" id="1.20.1250.20">
    <property type="entry name" value="MFS general substrate transporter like domains"/>
    <property type="match status" value="2"/>
</dbReference>
<evidence type="ECO:0000313" key="9">
    <source>
        <dbReference type="EMBL" id="KAL1508538.1"/>
    </source>
</evidence>
<evidence type="ECO:0000256" key="5">
    <source>
        <dbReference type="ARBA" id="ARBA00023136"/>
    </source>
</evidence>
<feature type="transmembrane region" description="Helical" evidence="6">
    <location>
        <begin position="425"/>
        <end position="447"/>
    </location>
</feature>
<protein>
    <recommendedName>
        <fullName evidence="8">Major facilitator superfamily (MFS) profile domain-containing protein</fullName>
    </recommendedName>
</protein>
<evidence type="ECO:0000256" key="3">
    <source>
        <dbReference type="ARBA" id="ARBA00022692"/>
    </source>
</evidence>
<evidence type="ECO:0000256" key="4">
    <source>
        <dbReference type="ARBA" id="ARBA00022989"/>
    </source>
</evidence>
<reference evidence="9 10" key="1">
    <citation type="journal article" date="2024" name="Science">
        <title>Giant polyketide synthase enzymes in the biosynthesis of giant marine polyether toxins.</title>
        <authorList>
            <person name="Fallon T.R."/>
            <person name="Shende V.V."/>
            <person name="Wierzbicki I.H."/>
            <person name="Pendleton A.L."/>
            <person name="Watervoot N.F."/>
            <person name="Auber R.P."/>
            <person name="Gonzalez D.J."/>
            <person name="Wisecaver J.H."/>
            <person name="Moore B.S."/>
        </authorList>
    </citation>
    <scope>NUCLEOTIDE SEQUENCE [LARGE SCALE GENOMIC DNA]</scope>
    <source>
        <strain evidence="9 10">12B1</strain>
    </source>
</reference>
<keyword evidence="2" id="KW-0813">Transport</keyword>